<dbReference type="SMART" id="SM00220">
    <property type="entry name" value="S_TKc"/>
    <property type="match status" value="1"/>
</dbReference>
<evidence type="ECO:0000313" key="9">
    <source>
        <dbReference type="EMBL" id="KAB5568466.1"/>
    </source>
</evidence>
<feature type="region of interest" description="Disordered" evidence="7">
    <location>
        <begin position="607"/>
        <end position="645"/>
    </location>
</feature>
<keyword evidence="10" id="KW-1185">Reference proteome</keyword>
<evidence type="ECO:0000256" key="4">
    <source>
        <dbReference type="ARBA" id="ARBA00022777"/>
    </source>
</evidence>
<dbReference type="PANTHER" id="PTHR24056">
    <property type="entry name" value="CELL DIVISION PROTEIN KINASE"/>
    <property type="match status" value="1"/>
</dbReference>
<feature type="region of interest" description="Disordered" evidence="7">
    <location>
        <begin position="128"/>
        <end position="167"/>
    </location>
</feature>
<organism evidence="9 10">
    <name type="scientific">Salix brachista</name>
    <dbReference type="NCBI Taxonomy" id="2182728"/>
    <lineage>
        <taxon>Eukaryota</taxon>
        <taxon>Viridiplantae</taxon>
        <taxon>Streptophyta</taxon>
        <taxon>Embryophyta</taxon>
        <taxon>Tracheophyta</taxon>
        <taxon>Spermatophyta</taxon>
        <taxon>Magnoliopsida</taxon>
        <taxon>eudicotyledons</taxon>
        <taxon>Gunneridae</taxon>
        <taxon>Pentapetalae</taxon>
        <taxon>rosids</taxon>
        <taxon>fabids</taxon>
        <taxon>Malpighiales</taxon>
        <taxon>Salicaceae</taxon>
        <taxon>Saliceae</taxon>
        <taxon>Salix</taxon>
    </lineage>
</organism>
<dbReference type="InterPro" id="IPR050108">
    <property type="entry name" value="CDK"/>
</dbReference>
<dbReference type="Gene3D" id="3.30.200.20">
    <property type="entry name" value="Phosphorylase Kinase, domain 1"/>
    <property type="match status" value="1"/>
</dbReference>
<dbReference type="InterPro" id="IPR011009">
    <property type="entry name" value="Kinase-like_dom_sf"/>
</dbReference>
<evidence type="ECO:0000259" key="8">
    <source>
        <dbReference type="PROSITE" id="PS50011"/>
    </source>
</evidence>
<dbReference type="PROSITE" id="PS50011">
    <property type="entry name" value="PROTEIN_KINASE_DOM"/>
    <property type="match status" value="1"/>
</dbReference>
<feature type="compositionally biased region" description="Basic residues" evidence="7">
    <location>
        <begin position="526"/>
        <end position="537"/>
    </location>
</feature>
<protein>
    <recommendedName>
        <fullName evidence="8">Protein kinase domain-containing protein</fullName>
    </recommendedName>
</protein>
<dbReference type="Gene3D" id="1.10.510.10">
    <property type="entry name" value="Transferase(Phosphotransferase) domain 1"/>
    <property type="match status" value="1"/>
</dbReference>
<dbReference type="GO" id="GO:0032968">
    <property type="term" value="P:positive regulation of transcription elongation by RNA polymerase II"/>
    <property type="evidence" value="ECO:0007669"/>
    <property type="project" value="TreeGrafter"/>
</dbReference>
<dbReference type="Pfam" id="PF00069">
    <property type="entry name" value="Pkinase"/>
    <property type="match status" value="1"/>
</dbReference>
<dbReference type="Proteomes" id="UP000326939">
    <property type="component" value="Chromosome 2"/>
</dbReference>
<feature type="compositionally biased region" description="Polar residues" evidence="7">
    <location>
        <begin position="566"/>
        <end position="577"/>
    </location>
</feature>
<dbReference type="SUPFAM" id="SSF56112">
    <property type="entry name" value="Protein kinase-like (PK-like)"/>
    <property type="match status" value="1"/>
</dbReference>
<dbReference type="GO" id="GO:0005634">
    <property type="term" value="C:nucleus"/>
    <property type="evidence" value="ECO:0007669"/>
    <property type="project" value="TreeGrafter"/>
</dbReference>
<accession>A0A5N5NQF4</accession>
<dbReference type="EMBL" id="VDCV01000002">
    <property type="protein sequence ID" value="KAB5568466.1"/>
    <property type="molecule type" value="Genomic_DNA"/>
</dbReference>
<dbReference type="PANTHER" id="PTHR24056:SF425">
    <property type="entry name" value="PROTEIN KINASE DOMAIN-CONTAINING PROTEIN"/>
    <property type="match status" value="1"/>
</dbReference>
<gene>
    <name evidence="9" type="ORF">DKX38_002259</name>
</gene>
<dbReference type="InterPro" id="IPR000719">
    <property type="entry name" value="Prot_kinase_dom"/>
</dbReference>
<keyword evidence="2" id="KW-0808">Transferase</keyword>
<evidence type="ECO:0000313" key="10">
    <source>
        <dbReference type="Proteomes" id="UP000326939"/>
    </source>
</evidence>
<feature type="compositionally biased region" description="Basic and acidic residues" evidence="7">
    <location>
        <begin position="538"/>
        <end position="563"/>
    </location>
</feature>
<keyword evidence="5 6" id="KW-0067">ATP-binding</keyword>
<sequence length="678" mass="75931">MVENVMSSSHASSSLSLLTEITMTRSRKFGRFQFNDHILAGNISLSAFSNLSLLSLSNSNHIYDCLFSLTLSFLGYAIHYRTISLSSENWSGTRPRKAMGCAQGKYSVSSSPTPGGLEKLKMESGYVGKGDMAGPRRSTGQRYSGRLPKPEQPTRKYNGARAGNGEERKLSDTGRVRFVEFGGEEVVDGWPKWLTDNVPREVLGGLIPKSAENYDKLAKVGEGTYSNVYKARDKETGKIVALKKVRFDASEPESVKFMAREIVILQKLDHPNVVKLEGLATSRMQYSLYLVFDFMKSDLSKFILRPEGRLTEPQVKFYMQQLLSGLQHCHDRGILHRDIKGSNLLIDKDGMLKIADFGLSNYYSPKQKQPLTTRVVTLWYRAPELLLGATDYGTGIDLWSAGCLLAEMFAGRPIMPGRTEVEQLHRIFKLCGTPPEDYWKRLRLSTTFRRPRTYKPGLFEAFSEFPESALGLLTTLLALDPASRGSASSALQNEFFHISPLACDLSGLPVIQKDEDELTQADEQRKRRNATMKRRSQTYREQKKKDLAAEEPKEDPAQPKEEPELTSESINQSHEPGSSSSSSNSSGKNPTHLFEIPSNLLQSRIAASKKKMSPNTQGHANAPKNIKNLPPLPTSRTGSTKYDNDMYRLNRVHRSASTREVIKFDQGKQLEVLYAVDN</sequence>
<comment type="caution">
    <text evidence="9">The sequence shown here is derived from an EMBL/GenBank/DDBJ whole genome shotgun (WGS) entry which is preliminary data.</text>
</comment>
<evidence type="ECO:0000256" key="2">
    <source>
        <dbReference type="ARBA" id="ARBA00022679"/>
    </source>
</evidence>
<dbReference type="InterPro" id="IPR017441">
    <property type="entry name" value="Protein_kinase_ATP_BS"/>
</dbReference>
<evidence type="ECO:0000256" key="7">
    <source>
        <dbReference type="SAM" id="MobiDB-lite"/>
    </source>
</evidence>
<dbReference type="FunFam" id="1.10.510.10:FF:000620">
    <property type="entry name" value="Putative serine/threonine-protein kinase"/>
    <property type="match status" value="1"/>
</dbReference>
<dbReference type="PROSITE" id="PS00107">
    <property type="entry name" value="PROTEIN_KINASE_ATP"/>
    <property type="match status" value="1"/>
</dbReference>
<dbReference type="AlphaFoldDB" id="A0A5N5NQF4"/>
<evidence type="ECO:0000256" key="6">
    <source>
        <dbReference type="PROSITE-ProRule" id="PRU10141"/>
    </source>
</evidence>
<name>A0A5N5NQF4_9ROSI</name>
<keyword evidence="4" id="KW-0418">Kinase</keyword>
<dbReference type="GO" id="GO:0008353">
    <property type="term" value="F:RNA polymerase II CTD heptapeptide repeat kinase activity"/>
    <property type="evidence" value="ECO:0007669"/>
    <property type="project" value="TreeGrafter"/>
</dbReference>
<proteinExistence type="inferred from homology"/>
<comment type="similarity">
    <text evidence="1">Belongs to the protein kinase superfamily. CMGC Ser/Thr protein kinase family. CDC2/CDKX subfamily.</text>
</comment>
<keyword evidence="3 6" id="KW-0547">Nucleotide-binding</keyword>
<evidence type="ECO:0000256" key="5">
    <source>
        <dbReference type="ARBA" id="ARBA00022840"/>
    </source>
</evidence>
<feature type="binding site" evidence="6">
    <location>
        <position position="243"/>
    </location>
    <ligand>
        <name>ATP</name>
        <dbReference type="ChEBI" id="CHEBI:30616"/>
    </ligand>
</feature>
<evidence type="ECO:0000256" key="1">
    <source>
        <dbReference type="ARBA" id="ARBA00006485"/>
    </source>
</evidence>
<feature type="region of interest" description="Disordered" evidence="7">
    <location>
        <begin position="517"/>
        <end position="593"/>
    </location>
</feature>
<evidence type="ECO:0000256" key="3">
    <source>
        <dbReference type="ARBA" id="ARBA00022741"/>
    </source>
</evidence>
<reference evidence="10" key="1">
    <citation type="journal article" date="2019" name="Gigascience">
        <title>De novo genome assembly of the endangered Acer yangbiense, a plant species with extremely small populations endemic to Yunnan Province, China.</title>
        <authorList>
            <person name="Yang J."/>
            <person name="Wariss H.M."/>
            <person name="Tao L."/>
            <person name="Zhang R."/>
            <person name="Yun Q."/>
            <person name="Hollingsworth P."/>
            <person name="Dao Z."/>
            <person name="Luo G."/>
            <person name="Guo H."/>
            <person name="Ma Y."/>
            <person name="Sun W."/>
        </authorList>
    </citation>
    <scope>NUCLEOTIDE SEQUENCE [LARGE SCALE GENOMIC DNA]</scope>
    <source>
        <strain evidence="10">cv. br00</strain>
    </source>
</reference>
<feature type="domain" description="Protein kinase" evidence="8">
    <location>
        <begin position="214"/>
        <end position="496"/>
    </location>
</feature>
<dbReference type="FunFam" id="3.30.200.20:FF:000021">
    <property type="entry name" value="probable serine/threonine-protein kinase At1g54610"/>
    <property type="match status" value="1"/>
</dbReference>
<dbReference type="GO" id="GO:0005524">
    <property type="term" value="F:ATP binding"/>
    <property type="evidence" value="ECO:0007669"/>
    <property type="project" value="UniProtKB-UniRule"/>
</dbReference>
<dbReference type="InterPro" id="IPR008271">
    <property type="entry name" value="Ser/Thr_kinase_AS"/>
</dbReference>
<dbReference type="PROSITE" id="PS00108">
    <property type="entry name" value="PROTEIN_KINASE_ST"/>
    <property type="match status" value="1"/>
</dbReference>
<dbReference type="GO" id="GO:0000307">
    <property type="term" value="C:cyclin-dependent protein kinase holoenzyme complex"/>
    <property type="evidence" value="ECO:0007669"/>
    <property type="project" value="TreeGrafter"/>
</dbReference>